<evidence type="ECO:0000256" key="1">
    <source>
        <dbReference type="SAM" id="MobiDB-lite"/>
    </source>
</evidence>
<dbReference type="OrthoDB" id="2107880at2759"/>
<dbReference type="GO" id="GO:0043022">
    <property type="term" value="F:ribosome binding"/>
    <property type="evidence" value="ECO:0007669"/>
    <property type="project" value="InterPro"/>
</dbReference>
<name>A0A1V6TDL5_9EURO</name>
<dbReference type="GO" id="GO:0034551">
    <property type="term" value="P:mitochondrial respiratory chain complex III assembly"/>
    <property type="evidence" value="ECO:0007669"/>
    <property type="project" value="TreeGrafter"/>
</dbReference>
<dbReference type="Pfam" id="PF20180">
    <property type="entry name" value="UQCC2_CBP6"/>
    <property type="match status" value="1"/>
</dbReference>
<feature type="compositionally biased region" description="Polar residues" evidence="1">
    <location>
        <begin position="37"/>
        <end position="52"/>
    </location>
</feature>
<dbReference type="AlphaFoldDB" id="A0A1V6TDL5"/>
<keyword evidence="3" id="KW-1185">Reference proteome</keyword>
<accession>A0A1V6TDL5</accession>
<dbReference type="InterPro" id="IPR037653">
    <property type="entry name" value="Cbp6"/>
</dbReference>
<dbReference type="Proteomes" id="UP000191285">
    <property type="component" value="Unassembled WGS sequence"/>
</dbReference>
<gene>
    <name evidence="2" type="ORF">PENSTE_c007G04173</name>
</gene>
<dbReference type="PANTHER" id="PTHR28250:SF1">
    <property type="entry name" value="CYTOCHROME B PRE-MRNA-PROCESSING PROTEIN 6"/>
    <property type="match status" value="1"/>
</dbReference>
<dbReference type="EMBL" id="MLKD01000007">
    <property type="protein sequence ID" value="OQE24475.1"/>
    <property type="molecule type" value="Genomic_DNA"/>
</dbReference>
<organism evidence="2 3">
    <name type="scientific">Penicillium steckii</name>
    <dbReference type="NCBI Taxonomy" id="303698"/>
    <lineage>
        <taxon>Eukaryota</taxon>
        <taxon>Fungi</taxon>
        <taxon>Dikarya</taxon>
        <taxon>Ascomycota</taxon>
        <taxon>Pezizomycotina</taxon>
        <taxon>Eurotiomycetes</taxon>
        <taxon>Eurotiomycetidae</taxon>
        <taxon>Eurotiales</taxon>
        <taxon>Aspergillaceae</taxon>
        <taxon>Penicillium</taxon>
    </lineage>
</organism>
<feature type="region of interest" description="Disordered" evidence="1">
    <location>
        <begin position="37"/>
        <end position="68"/>
    </location>
</feature>
<reference evidence="3" key="1">
    <citation type="journal article" date="2017" name="Nat. Microbiol.">
        <title>Global analysis of biosynthetic gene clusters reveals vast potential of secondary metabolite production in Penicillium species.</title>
        <authorList>
            <person name="Nielsen J.C."/>
            <person name="Grijseels S."/>
            <person name="Prigent S."/>
            <person name="Ji B."/>
            <person name="Dainat J."/>
            <person name="Nielsen K.F."/>
            <person name="Frisvad J.C."/>
            <person name="Workman M."/>
            <person name="Nielsen J."/>
        </authorList>
    </citation>
    <scope>NUCLEOTIDE SEQUENCE [LARGE SCALE GENOMIC DNA]</scope>
    <source>
        <strain evidence="3">IBT 24891</strain>
    </source>
</reference>
<dbReference type="GO" id="GO:0061671">
    <property type="term" value="C:Cbp3p-Cbp6 complex"/>
    <property type="evidence" value="ECO:0007669"/>
    <property type="project" value="InterPro"/>
</dbReference>
<protein>
    <submittedName>
        <fullName evidence="2">Uncharacterized protein</fullName>
    </submittedName>
</protein>
<evidence type="ECO:0000313" key="3">
    <source>
        <dbReference type="Proteomes" id="UP000191285"/>
    </source>
</evidence>
<evidence type="ECO:0000313" key="2">
    <source>
        <dbReference type="EMBL" id="OQE24475.1"/>
    </source>
</evidence>
<dbReference type="STRING" id="303698.A0A1V6TDL5"/>
<dbReference type="PANTHER" id="PTHR28250">
    <property type="entry name" value="CYTOCHROME B PRE-MRNA-PROCESSING PROTEIN 6"/>
    <property type="match status" value="1"/>
</dbReference>
<sequence>MAKPAVTPRSLQTRISHLLKHWPSDAVRPASVSVQTYLQSHLGQKQPTNGSPQAKEAPVPTPRGELSESSVNAMTSLLNDRFARRYPLSQKVRYPASDPDHYDNLIREFEEAPNRDWLGRLKKRLGGILRLS</sequence>
<comment type="caution">
    <text evidence="2">The sequence shown here is derived from an EMBL/GenBank/DDBJ whole genome shotgun (WGS) entry which is preliminary data.</text>
</comment>
<proteinExistence type="predicted"/>